<keyword evidence="1" id="KW-0863">Zinc-finger</keyword>
<evidence type="ECO:0000256" key="2">
    <source>
        <dbReference type="SAM" id="Coils"/>
    </source>
</evidence>
<evidence type="ECO:0000256" key="1">
    <source>
        <dbReference type="PROSITE-ProRule" id="PRU00047"/>
    </source>
</evidence>
<dbReference type="SMART" id="SM00343">
    <property type="entry name" value="ZnF_C2HC"/>
    <property type="match status" value="1"/>
</dbReference>
<comment type="caution">
    <text evidence="5">The sequence shown here is derived from an EMBL/GenBank/DDBJ whole genome shotgun (WGS) entry which is preliminary data.</text>
</comment>
<dbReference type="AlphaFoldDB" id="A0A699I932"/>
<dbReference type="GO" id="GO:0003676">
    <property type="term" value="F:nucleic acid binding"/>
    <property type="evidence" value="ECO:0007669"/>
    <property type="project" value="InterPro"/>
</dbReference>
<feature type="coiled-coil region" evidence="2">
    <location>
        <begin position="44"/>
        <end position="71"/>
    </location>
</feature>
<dbReference type="SUPFAM" id="SSF57756">
    <property type="entry name" value="Retrovirus zinc finger-like domains"/>
    <property type="match status" value="1"/>
</dbReference>
<dbReference type="PROSITE" id="PS50158">
    <property type="entry name" value="ZF_CCHC"/>
    <property type="match status" value="1"/>
</dbReference>
<feature type="coiled-coil region" evidence="2">
    <location>
        <begin position="421"/>
        <end position="448"/>
    </location>
</feature>
<dbReference type="GO" id="GO:0008270">
    <property type="term" value="F:zinc ion binding"/>
    <property type="evidence" value="ECO:0007669"/>
    <property type="project" value="UniProtKB-KW"/>
</dbReference>
<accession>A0A699I932</accession>
<organism evidence="5">
    <name type="scientific">Tanacetum cinerariifolium</name>
    <name type="common">Dalmatian daisy</name>
    <name type="synonym">Chrysanthemum cinerariifolium</name>
    <dbReference type="NCBI Taxonomy" id="118510"/>
    <lineage>
        <taxon>Eukaryota</taxon>
        <taxon>Viridiplantae</taxon>
        <taxon>Streptophyta</taxon>
        <taxon>Embryophyta</taxon>
        <taxon>Tracheophyta</taxon>
        <taxon>Spermatophyta</taxon>
        <taxon>Magnoliopsida</taxon>
        <taxon>eudicotyledons</taxon>
        <taxon>Gunneridae</taxon>
        <taxon>Pentapetalae</taxon>
        <taxon>asterids</taxon>
        <taxon>campanulids</taxon>
        <taxon>Asterales</taxon>
        <taxon>Asteraceae</taxon>
        <taxon>Asteroideae</taxon>
        <taxon>Anthemideae</taxon>
        <taxon>Anthemidinae</taxon>
        <taxon>Tanacetum</taxon>
    </lineage>
</organism>
<protein>
    <recommendedName>
        <fullName evidence="4">CCHC-type domain-containing protein</fullName>
    </recommendedName>
</protein>
<dbReference type="EMBL" id="BKCJ010278003">
    <property type="protein sequence ID" value="GEZ43068.1"/>
    <property type="molecule type" value="Genomic_DNA"/>
</dbReference>
<evidence type="ECO:0000256" key="3">
    <source>
        <dbReference type="SAM" id="MobiDB-lite"/>
    </source>
</evidence>
<dbReference type="Gene3D" id="4.10.60.10">
    <property type="entry name" value="Zinc finger, CCHC-type"/>
    <property type="match status" value="1"/>
</dbReference>
<feature type="region of interest" description="Disordered" evidence="3">
    <location>
        <begin position="528"/>
        <end position="550"/>
    </location>
</feature>
<feature type="compositionally biased region" description="Low complexity" evidence="3">
    <location>
        <begin position="134"/>
        <end position="146"/>
    </location>
</feature>
<evidence type="ECO:0000313" key="5">
    <source>
        <dbReference type="EMBL" id="GEZ43068.1"/>
    </source>
</evidence>
<keyword evidence="1" id="KW-0862">Zinc</keyword>
<gene>
    <name evidence="5" type="ORF">Tci_515041</name>
</gene>
<dbReference type="Pfam" id="PF00098">
    <property type="entry name" value="zf-CCHC"/>
    <property type="match status" value="1"/>
</dbReference>
<keyword evidence="2" id="KW-0175">Coiled coil</keyword>
<feature type="domain" description="CCHC-type" evidence="4">
    <location>
        <begin position="188"/>
        <end position="203"/>
    </location>
</feature>
<dbReference type="InterPro" id="IPR001878">
    <property type="entry name" value="Znf_CCHC"/>
</dbReference>
<dbReference type="InterPro" id="IPR036875">
    <property type="entry name" value="Znf_CCHC_sf"/>
</dbReference>
<proteinExistence type="predicted"/>
<sequence>MSLSGISVVTNHQVNVQFLLQLQPEWQGFVTLVKQSQELKTVSYHKLYDILKQHQNEVNELRAERLARTANPLALVAQQQPVYHPQNHPTHYTQNSSTRTQQAVTRNIGKAIDKEIDKLMALISLSFKKIYKPTNNNLRTSSNTSRENQDNSPRINRGTGYDNQRICNVAGARETVGTTMVQKSRIQCYNCKEFGHVARECQKPKRAKDAAYHKKTMLLYITYYCWANANAVEEQLWSIVVAKTINGEAQIHARVDGKKVIITEASIRRDLQLADEEVVDCLPNSTIFKQLASMGFKKTKAWNEFSSIVASTIICLATNQKFNISKWIFASMGRNMDNEYGKFLMYPRKPTRKVIKVPQPSDLMEHVADEAVYKELDDRLVVVPGAKKPYGILLLRLGSREYLKHPMIHCSQEFLALEKTKTTQANEIDSLKRRVKKLEKKQRSRTHKLKRLHKVSLTARIKFSDDEQSLGEDASKHEKISDIDADEGIILVSTHDDAKLFDAGKDLGELNHTKPKAKAKAKRTVFHEPKESTTKTATIPKSKTQDKGKAIMIEEPVKLKKKDQIMLDKEVSFKLQAELQAEFDEEQRLAREKA</sequence>
<reference evidence="5" key="1">
    <citation type="journal article" date="2019" name="Sci. Rep.">
        <title>Draft genome of Tanacetum cinerariifolium, the natural source of mosquito coil.</title>
        <authorList>
            <person name="Yamashiro T."/>
            <person name="Shiraishi A."/>
            <person name="Satake H."/>
            <person name="Nakayama K."/>
        </authorList>
    </citation>
    <scope>NUCLEOTIDE SEQUENCE</scope>
</reference>
<feature type="region of interest" description="Disordered" evidence="3">
    <location>
        <begin position="134"/>
        <end position="160"/>
    </location>
</feature>
<evidence type="ECO:0000259" key="4">
    <source>
        <dbReference type="PROSITE" id="PS50158"/>
    </source>
</evidence>
<name>A0A699I932_TANCI</name>
<keyword evidence="1" id="KW-0479">Metal-binding</keyword>